<dbReference type="RefSeq" id="WP_067760971.1">
    <property type="nucleotide sequence ID" value="NZ_CP015772.1"/>
</dbReference>
<dbReference type="Proteomes" id="UP000077667">
    <property type="component" value="Chromosome"/>
</dbReference>
<feature type="domain" description="Calcineurin-like phosphoesterase" evidence="1">
    <location>
        <begin position="129"/>
        <end position="257"/>
    </location>
</feature>
<dbReference type="EMBL" id="CP015772">
    <property type="protein sequence ID" value="ANH83424.1"/>
    <property type="molecule type" value="Genomic_DNA"/>
</dbReference>
<dbReference type="STRING" id="1176587.A8C56_22750"/>
<accession>A0A1A9IA47</accession>
<dbReference type="Gene3D" id="3.60.21.10">
    <property type="match status" value="1"/>
</dbReference>
<name>A0A1A9IA47_9BACT</name>
<dbReference type="OrthoDB" id="9773199at2"/>
<proteinExistence type="predicted"/>
<reference evidence="2 3" key="1">
    <citation type="submission" date="2016-05" db="EMBL/GenBank/DDBJ databases">
        <title>Niabella ginsenosidivorans BS26 whole genome sequencing.</title>
        <authorList>
            <person name="Im W.T."/>
            <person name="Siddiqi M.Z."/>
        </authorList>
    </citation>
    <scope>NUCLEOTIDE SEQUENCE [LARGE SCALE GENOMIC DNA]</scope>
    <source>
        <strain evidence="2 3">BS26</strain>
    </source>
</reference>
<dbReference type="Pfam" id="PF00149">
    <property type="entry name" value="Metallophos"/>
    <property type="match status" value="1"/>
</dbReference>
<evidence type="ECO:0000313" key="3">
    <source>
        <dbReference type="Proteomes" id="UP000077667"/>
    </source>
</evidence>
<dbReference type="SUPFAM" id="SSF56300">
    <property type="entry name" value="Metallo-dependent phosphatases"/>
    <property type="match status" value="1"/>
</dbReference>
<dbReference type="KEGG" id="nia:A8C56_22750"/>
<protein>
    <submittedName>
        <fullName evidence="2">Metallophosphoesterase</fullName>
    </submittedName>
</protein>
<keyword evidence="3" id="KW-1185">Reference proteome</keyword>
<dbReference type="InterPro" id="IPR029052">
    <property type="entry name" value="Metallo-depent_PP-like"/>
</dbReference>
<organism evidence="2 3">
    <name type="scientific">Niabella ginsenosidivorans</name>
    <dbReference type="NCBI Taxonomy" id="1176587"/>
    <lineage>
        <taxon>Bacteria</taxon>
        <taxon>Pseudomonadati</taxon>
        <taxon>Bacteroidota</taxon>
        <taxon>Chitinophagia</taxon>
        <taxon>Chitinophagales</taxon>
        <taxon>Chitinophagaceae</taxon>
        <taxon>Niabella</taxon>
    </lineage>
</organism>
<dbReference type="GO" id="GO:0016787">
    <property type="term" value="F:hydrolase activity"/>
    <property type="evidence" value="ECO:0007669"/>
    <property type="project" value="InterPro"/>
</dbReference>
<evidence type="ECO:0000313" key="2">
    <source>
        <dbReference type="EMBL" id="ANH83424.1"/>
    </source>
</evidence>
<gene>
    <name evidence="2" type="ORF">A8C56_22750</name>
</gene>
<evidence type="ECO:0000259" key="1">
    <source>
        <dbReference type="Pfam" id="PF00149"/>
    </source>
</evidence>
<sequence length="366" mass="42175">MRRFLRFLLLKPVLWAAKKFDSDPDKIKVFDALTKLFNRISDHQSKLGLLIDFDLQKDKYIIFSDQHKGARNGADDFRLAAPAYVAALNYYNTSLFSFINLGDCEELWENPLFRVKKFNGEPFEAEKAFVQRDAFIKVIGNHDLYWGNDPLAGLELEAVFGKKIKAYEGVILQTIINGRPLRIFCTHGHQGDANSDGNWFSKFFISKIWGPLQACLQINPNEPSNNDYKKTLHNEIMYEWSSEQDAILLITGHTHQPVFESLTHIERLYRQMEIAKLKSDAVTIERIKEETIAFRKRFDTLLLDYNRILPTYFNSGCCCFSDGDITGIEIEGGFIRLIKWETKGGRPERIVLEETSLGVIMEAVKK</sequence>
<dbReference type="AlphaFoldDB" id="A0A1A9IA47"/>
<dbReference type="InterPro" id="IPR004843">
    <property type="entry name" value="Calcineurin-like_PHP"/>
</dbReference>